<dbReference type="Gene3D" id="3.40.50.150">
    <property type="entry name" value="Vaccinia Virus protein VP39"/>
    <property type="match status" value="1"/>
</dbReference>
<dbReference type="EMBL" id="JBGBPQ010000016">
    <property type="protein sequence ID" value="KAL1508213.1"/>
    <property type="molecule type" value="Genomic_DNA"/>
</dbReference>
<organism evidence="5 6">
    <name type="scientific">Prymnesium parvum</name>
    <name type="common">Toxic golden alga</name>
    <dbReference type="NCBI Taxonomy" id="97485"/>
    <lineage>
        <taxon>Eukaryota</taxon>
        <taxon>Haptista</taxon>
        <taxon>Haptophyta</taxon>
        <taxon>Prymnesiophyceae</taxon>
        <taxon>Prymnesiales</taxon>
        <taxon>Prymnesiaceae</taxon>
        <taxon>Prymnesium</taxon>
    </lineage>
</organism>
<evidence type="ECO:0000313" key="5">
    <source>
        <dbReference type="EMBL" id="KAL1508213.1"/>
    </source>
</evidence>
<comment type="similarity">
    <text evidence="1">Belongs to the methyltransferase superfamily.</text>
</comment>
<dbReference type="Pfam" id="PF13847">
    <property type="entry name" value="Methyltransf_31"/>
    <property type="match status" value="1"/>
</dbReference>
<sequence>MPRRQGSSARADAYGSQRYWESRYASGSAPDRTDEWLFSWHELQPLFAPLARDVAIVDIGCGTSDLCFHLAEAFPGGRVVAVDNAPAAIETLRLEQRRSCGAHAKRAELHVLDATELHTVFAEPSDGVFDVAVDKSTLDAMLCDLKRGPSNVAKMYRSLSLVLRPTATIFIVSWRQPEDELDWLVDIALQSLIDGRPELKCRYSVEIHTAMRVLEQVHTDESIPAPVVYEIQRKACRVMERPSKKRKELSNEICIRYRTHT</sequence>
<dbReference type="SUPFAM" id="SSF53335">
    <property type="entry name" value="S-adenosyl-L-methionine-dependent methyltransferases"/>
    <property type="match status" value="1"/>
</dbReference>
<reference evidence="5 6" key="1">
    <citation type="journal article" date="2024" name="Science">
        <title>Giant polyketide synthase enzymes in the biosynthesis of giant marine polyether toxins.</title>
        <authorList>
            <person name="Fallon T.R."/>
            <person name="Shende V.V."/>
            <person name="Wierzbicki I.H."/>
            <person name="Pendleton A.L."/>
            <person name="Watervoot N.F."/>
            <person name="Auber R.P."/>
            <person name="Gonzalez D.J."/>
            <person name="Wisecaver J.H."/>
            <person name="Moore B.S."/>
        </authorList>
    </citation>
    <scope>NUCLEOTIDE SEQUENCE [LARGE SCALE GENOMIC DNA]</scope>
    <source>
        <strain evidence="5 6">12B1</strain>
    </source>
</reference>
<dbReference type="GO" id="GO:0008168">
    <property type="term" value="F:methyltransferase activity"/>
    <property type="evidence" value="ECO:0007669"/>
    <property type="project" value="UniProtKB-KW"/>
</dbReference>
<accession>A0AB34IY61</accession>
<feature type="domain" description="Methyltransferase" evidence="4">
    <location>
        <begin position="53"/>
        <end position="175"/>
    </location>
</feature>
<proteinExistence type="inferred from homology"/>
<gene>
    <name evidence="5" type="ORF">AB1Y20_004330</name>
</gene>
<dbReference type="Proteomes" id="UP001515480">
    <property type="component" value="Unassembled WGS sequence"/>
</dbReference>
<dbReference type="PANTHER" id="PTHR12176">
    <property type="entry name" value="SAM-DEPENDENT METHYLTRANSFERASE SUPERFAMILY PROTEIN"/>
    <property type="match status" value="1"/>
</dbReference>
<comment type="caution">
    <text evidence="5">The sequence shown here is derived from an EMBL/GenBank/DDBJ whole genome shotgun (WGS) entry which is preliminary data.</text>
</comment>
<evidence type="ECO:0000259" key="4">
    <source>
        <dbReference type="Pfam" id="PF13847"/>
    </source>
</evidence>
<name>A0AB34IY61_PRYPA</name>
<dbReference type="InterPro" id="IPR051419">
    <property type="entry name" value="Lys/N-term_MeTrsfase_sf"/>
</dbReference>
<dbReference type="InterPro" id="IPR029063">
    <property type="entry name" value="SAM-dependent_MTases_sf"/>
</dbReference>
<keyword evidence="3" id="KW-0808">Transferase</keyword>
<dbReference type="InterPro" id="IPR025714">
    <property type="entry name" value="Methyltranfer_dom"/>
</dbReference>
<evidence type="ECO:0000256" key="1">
    <source>
        <dbReference type="ARBA" id="ARBA00008361"/>
    </source>
</evidence>
<protein>
    <recommendedName>
        <fullName evidence="4">Methyltransferase domain-containing protein</fullName>
    </recommendedName>
</protein>
<dbReference type="GO" id="GO:0032259">
    <property type="term" value="P:methylation"/>
    <property type="evidence" value="ECO:0007669"/>
    <property type="project" value="UniProtKB-KW"/>
</dbReference>
<keyword evidence="2" id="KW-0489">Methyltransferase</keyword>
<evidence type="ECO:0000256" key="2">
    <source>
        <dbReference type="ARBA" id="ARBA00022603"/>
    </source>
</evidence>
<dbReference type="CDD" id="cd02440">
    <property type="entry name" value="AdoMet_MTases"/>
    <property type="match status" value="1"/>
</dbReference>
<dbReference type="PANTHER" id="PTHR12176:SF80">
    <property type="entry name" value="EEF1A LYSINE METHYLTRANSFERASE 4"/>
    <property type="match status" value="1"/>
</dbReference>
<evidence type="ECO:0000313" key="6">
    <source>
        <dbReference type="Proteomes" id="UP001515480"/>
    </source>
</evidence>
<keyword evidence="6" id="KW-1185">Reference proteome</keyword>
<evidence type="ECO:0000256" key="3">
    <source>
        <dbReference type="ARBA" id="ARBA00022679"/>
    </source>
</evidence>
<dbReference type="AlphaFoldDB" id="A0AB34IY61"/>